<dbReference type="OrthoDB" id="60033at2759"/>
<evidence type="ECO:0000256" key="1">
    <source>
        <dbReference type="ARBA" id="ARBA00000085"/>
    </source>
</evidence>
<dbReference type="EMBL" id="GL883024">
    <property type="protein sequence ID" value="EGG16395.1"/>
    <property type="molecule type" value="Genomic_DNA"/>
</dbReference>
<dbReference type="InterPro" id="IPR052162">
    <property type="entry name" value="Sensor_kinase/Photoreceptor"/>
</dbReference>
<dbReference type="FunFam" id="3.30.450.20:FF:000099">
    <property type="entry name" value="Sensory box sensor histidine kinase"/>
    <property type="match status" value="1"/>
</dbReference>
<sequence>MSSTNQNNEENDDDIDNDTLISDVDFYNDQEEQQQQQQQILYQQQLELKNNDENMNVQQELEYLRFVVESLTNRIQQMESNIDQNAVTFPHLQQGQSLDQFSETVAKVIADASPFLLWMSGVDGKAIYFNKKWYEFTGRSVEEELGDGWTEIVHREDLVRIFSIYMEAFHNRTSFKLEYRAMRHDGVYRWLIDTGCPRFSPDQKFLGYVGSCLDVTDMWHSKHETITVKKQLESLLKCSEYLLNNPGSSSSTSSSSSFSNANRLIFFKSILKSLTYSFLSNGSIIFLVDSNNPCLLRIGQKHNVNIDQDYTIQLPERFWQQCIETMQPQTPEQQLHQKQQDSIHHAAAADPPIDPVQMERRDFYEDIPSSPLEQYPLSEMFKRIDQANNMVYLQPNIYSMLYQNYISPLMIRLGMKSVTTEFIPHFGNYDSSIPYGFITIGTVAQRQFSAIEQNTLKVMSNIASGFVYRQTIQAESLSKSLILDELKVKEEKSIILTNHNGFILESFNQDNNIIGMDILEVFSKLGDLKQSSFIKSFPQFIKTLNIQQIVEQVGDGLIDIKELPNQTFLFLFNQYNNQQQQQQMTGIENNNNNNCRNIYHQEPSYRWYLGCSGSASHQTQGFMMTSVTSSLKPTSSYKTKNKVISVYNLLKKNL</sequence>
<evidence type="ECO:0000256" key="3">
    <source>
        <dbReference type="ARBA" id="ARBA00022553"/>
    </source>
</evidence>
<gene>
    <name evidence="8" type="ORF">DFA_09429</name>
</gene>
<dbReference type="GeneID" id="14868200"/>
<dbReference type="CDD" id="cd00130">
    <property type="entry name" value="PAS"/>
    <property type="match status" value="1"/>
</dbReference>
<evidence type="ECO:0000259" key="7">
    <source>
        <dbReference type="PROSITE" id="PS50113"/>
    </source>
</evidence>
<dbReference type="AlphaFoldDB" id="F4Q7L3"/>
<dbReference type="SMART" id="SM00091">
    <property type="entry name" value="PAS"/>
    <property type="match status" value="1"/>
</dbReference>
<protein>
    <recommendedName>
        <fullName evidence="2">histidine kinase</fullName>
        <ecNumber evidence="2">2.7.13.3</ecNumber>
    </recommendedName>
</protein>
<keyword evidence="4" id="KW-0808">Transferase</keyword>
<dbReference type="Proteomes" id="UP000007797">
    <property type="component" value="Unassembled WGS sequence"/>
</dbReference>
<dbReference type="InterPro" id="IPR035965">
    <property type="entry name" value="PAS-like_dom_sf"/>
</dbReference>
<dbReference type="SUPFAM" id="SSF55785">
    <property type="entry name" value="PYP-like sensor domain (PAS domain)"/>
    <property type="match status" value="1"/>
</dbReference>
<dbReference type="EC" id="2.7.13.3" evidence="2"/>
<accession>F4Q7L3</accession>
<dbReference type="InterPro" id="IPR000700">
    <property type="entry name" value="PAS-assoc_C"/>
</dbReference>
<dbReference type="NCBIfam" id="TIGR00229">
    <property type="entry name" value="sensory_box"/>
    <property type="match status" value="1"/>
</dbReference>
<feature type="domain" description="PAS" evidence="6">
    <location>
        <begin position="102"/>
        <end position="172"/>
    </location>
</feature>
<dbReference type="InterPro" id="IPR000014">
    <property type="entry name" value="PAS"/>
</dbReference>
<dbReference type="RefSeq" id="XP_004354779.1">
    <property type="nucleotide sequence ID" value="XM_004354727.1"/>
</dbReference>
<dbReference type="KEGG" id="dfa:DFA_09429"/>
<dbReference type="PROSITE" id="PS50113">
    <property type="entry name" value="PAC"/>
    <property type="match status" value="1"/>
</dbReference>
<organism evidence="8 9">
    <name type="scientific">Cavenderia fasciculata</name>
    <name type="common">Slime mold</name>
    <name type="synonym">Dictyostelium fasciculatum</name>
    <dbReference type="NCBI Taxonomy" id="261658"/>
    <lineage>
        <taxon>Eukaryota</taxon>
        <taxon>Amoebozoa</taxon>
        <taxon>Evosea</taxon>
        <taxon>Eumycetozoa</taxon>
        <taxon>Dictyostelia</taxon>
        <taxon>Acytosteliales</taxon>
        <taxon>Cavenderiaceae</taxon>
        <taxon>Cavenderia</taxon>
    </lineage>
</organism>
<dbReference type="Pfam" id="PF08447">
    <property type="entry name" value="PAS_3"/>
    <property type="match status" value="1"/>
</dbReference>
<keyword evidence="9" id="KW-1185">Reference proteome</keyword>
<keyword evidence="5" id="KW-0418">Kinase</keyword>
<dbReference type="Gene3D" id="3.30.450.20">
    <property type="entry name" value="PAS domain"/>
    <property type="match status" value="1"/>
</dbReference>
<dbReference type="STRING" id="1054147.F4Q7L3"/>
<dbReference type="PANTHER" id="PTHR43304">
    <property type="entry name" value="PHYTOCHROME-LIKE PROTEIN CPH1"/>
    <property type="match status" value="1"/>
</dbReference>
<comment type="catalytic activity">
    <reaction evidence="1">
        <text>ATP + protein L-histidine = ADP + protein N-phospho-L-histidine.</text>
        <dbReference type="EC" id="2.7.13.3"/>
    </reaction>
</comment>
<dbReference type="PROSITE" id="PS50112">
    <property type="entry name" value="PAS"/>
    <property type="match status" value="1"/>
</dbReference>
<feature type="domain" description="PAC" evidence="7">
    <location>
        <begin position="175"/>
        <end position="227"/>
    </location>
</feature>
<evidence type="ECO:0000256" key="5">
    <source>
        <dbReference type="ARBA" id="ARBA00022777"/>
    </source>
</evidence>
<dbReference type="GO" id="GO:0004673">
    <property type="term" value="F:protein histidine kinase activity"/>
    <property type="evidence" value="ECO:0007669"/>
    <property type="project" value="UniProtKB-EC"/>
</dbReference>
<keyword evidence="3" id="KW-0597">Phosphoprotein</keyword>
<dbReference type="PANTHER" id="PTHR43304:SF1">
    <property type="entry name" value="PAC DOMAIN-CONTAINING PROTEIN"/>
    <property type="match status" value="1"/>
</dbReference>
<evidence type="ECO:0000259" key="6">
    <source>
        <dbReference type="PROSITE" id="PS50112"/>
    </source>
</evidence>
<evidence type="ECO:0000313" key="9">
    <source>
        <dbReference type="Proteomes" id="UP000007797"/>
    </source>
</evidence>
<evidence type="ECO:0000256" key="2">
    <source>
        <dbReference type="ARBA" id="ARBA00012438"/>
    </source>
</evidence>
<name>F4Q7L3_CACFS</name>
<dbReference type="SMART" id="SM00086">
    <property type="entry name" value="PAC"/>
    <property type="match status" value="1"/>
</dbReference>
<dbReference type="InterPro" id="IPR001610">
    <property type="entry name" value="PAC"/>
</dbReference>
<reference evidence="9" key="1">
    <citation type="journal article" date="2011" name="Genome Res.">
        <title>Phylogeny-wide analysis of social amoeba genomes highlights ancient origins for complex intercellular communication.</title>
        <authorList>
            <person name="Heidel A.J."/>
            <person name="Lawal H.M."/>
            <person name="Felder M."/>
            <person name="Schilde C."/>
            <person name="Helps N.R."/>
            <person name="Tunggal B."/>
            <person name="Rivero F."/>
            <person name="John U."/>
            <person name="Schleicher M."/>
            <person name="Eichinger L."/>
            <person name="Platzer M."/>
            <person name="Noegel A.A."/>
            <person name="Schaap P."/>
            <person name="Gloeckner G."/>
        </authorList>
    </citation>
    <scope>NUCLEOTIDE SEQUENCE [LARGE SCALE GENOMIC DNA]</scope>
    <source>
        <strain evidence="9">SH3</strain>
    </source>
</reference>
<dbReference type="InterPro" id="IPR013655">
    <property type="entry name" value="PAS_fold_3"/>
</dbReference>
<evidence type="ECO:0000313" key="8">
    <source>
        <dbReference type="EMBL" id="EGG16395.1"/>
    </source>
</evidence>
<proteinExistence type="predicted"/>
<evidence type="ECO:0000256" key="4">
    <source>
        <dbReference type="ARBA" id="ARBA00022679"/>
    </source>
</evidence>